<protein>
    <recommendedName>
        <fullName evidence="4 8">Protein PNS1</fullName>
    </recommendedName>
</protein>
<reference evidence="10" key="1">
    <citation type="submission" date="2021-12" db="EMBL/GenBank/DDBJ databases">
        <title>Black yeast isolated from Biological Soil Crust.</title>
        <authorList>
            <person name="Kurbessoian T."/>
        </authorList>
    </citation>
    <scope>NUCLEOTIDE SEQUENCE</scope>
    <source>
        <strain evidence="10">CCFEE 5208</strain>
    </source>
</reference>
<evidence type="ECO:0000256" key="1">
    <source>
        <dbReference type="ARBA" id="ARBA00002957"/>
    </source>
</evidence>
<dbReference type="Proteomes" id="UP001168146">
    <property type="component" value="Unassembled WGS sequence"/>
</dbReference>
<proteinExistence type="inferred from homology"/>
<feature type="transmembrane region" description="Helical" evidence="8">
    <location>
        <begin position="167"/>
        <end position="188"/>
    </location>
</feature>
<accession>A0AAN6JBW4</accession>
<dbReference type="GO" id="GO:0005886">
    <property type="term" value="C:plasma membrane"/>
    <property type="evidence" value="ECO:0007669"/>
    <property type="project" value="UniProtKB-SubCell"/>
</dbReference>
<feature type="transmembrane region" description="Helical" evidence="8">
    <location>
        <begin position="277"/>
        <end position="298"/>
    </location>
</feature>
<evidence type="ECO:0000256" key="5">
    <source>
        <dbReference type="ARBA" id="ARBA00022692"/>
    </source>
</evidence>
<dbReference type="InterPro" id="IPR007603">
    <property type="entry name" value="Choline_transptr-like"/>
</dbReference>
<feature type="region of interest" description="Disordered" evidence="9">
    <location>
        <begin position="1"/>
        <end position="68"/>
    </location>
</feature>
<keyword evidence="7 8" id="KW-0472">Membrane</keyword>
<feature type="transmembrane region" description="Helical" evidence="8">
    <location>
        <begin position="343"/>
        <end position="361"/>
    </location>
</feature>
<feature type="transmembrane region" description="Helical" evidence="8">
    <location>
        <begin position="194"/>
        <end position="213"/>
    </location>
</feature>
<keyword evidence="5 8" id="KW-0812">Transmembrane</keyword>
<sequence>MAHRGQAADYYTNIDEQNGQNGSKDYPMQPQQAYGGQQQQYNGQQQQQYGGAQSMPPPPSYQQGFGQWSPHNKPTFEQAFKVEKPKYNDWWAGLLFLAVFAGFVAVSGISLQGYAATKGFNGGGIYGSQNDFGLNTNTMVLFAFCLVMALVLGYGYISLARIFTKQFIWITGILNIIWCLATAIYMLYRKYYSGGIVFLIFGLFTVFCFITWIPRIPFSVLMLQTAIDVSKKFGHVYIVSFLGGLIAAAFGAWFSVTLVAVYVHFEPGANPACNASAGGSGGCSSAKVIGLVVFITFAGYWITEVLKNIIHVTISGVYGAWYFSPNNPPKGATRGALRRSLTYSFGSISLGSLVVALINLLRQACSVAQQQNGSTGNFATDCAFCILQCFLGLLDWAVQFINRYAFSYMALYGKSYFESAKATWRLIKDRGIDALVNECLIGPVLTMGATFVAYACALLAYLYLVFTKPSYNTNGEFTPVVVAYAFLIGLQIANCFTVPLSSGIDTIFVAAAWDPEVLMKEHPEMYNRMIEVYPHVQQAIHA</sequence>
<feature type="transmembrane region" description="Helical" evidence="8">
    <location>
        <begin position="305"/>
        <end position="323"/>
    </location>
</feature>
<dbReference type="PANTHER" id="PTHR12385">
    <property type="entry name" value="CHOLINE TRANSPORTER-LIKE (SLC FAMILY 44)"/>
    <property type="match status" value="1"/>
</dbReference>
<evidence type="ECO:0000256" key="9">
    <source>
        <dbReference type="SAM" id="MobiDB-lite"/>
    </source>
</evidence>
<comment type="function">
    <text evidence="1 8">Probably involved in transport through the plasma membrane.</text>
</comment>
<dbReference type="EMBL" id="JASUXU010000010">
    <property type="protein sequence ID" value="KAK0324184.1"/>
    <property type="molecule type" value="Genomic_DNA"/>
</dbReference>
<comment type="similarity">
    <text evidence="3 8">Belongs to the CTL (choline transporter-like) family.</text>
</comment>
<feature type="compositionally biased region" description="Polar residues" evidence="9">
    <location>
        <begin position="14"/>
        <end position="23"/>
    </location>
</feature>
<organism evidence="10 11">
    <name type="scientific">Friedmanniomyces endolithicus</name>
    <dbReference type="NCBI Taxonomy" id="329885"/>
    <lineage>
        <taxon>Eukaryota</taxon>
        <taxon>Fungi</taxon>
        <taxon>Dikarya</taxon>
        <taxon>Ascomycota</taxon>
        <taxon>Pezizomycotina</taxon>
        <taxon>Dothideomycetes</taxon>
        <taxon>Dothideomycetidae</taxon>
        <taxon>Mycosphaerellales</taxon>
        <taxon>Teratosphaeriaceae</taxon>
        <taxon>Friedmanniomyces</taxon>
    </lineage>
</organism>
<feature type="transmembrane region" description="Helical" evidence="8">
    <location>
        <begin position="90"/>
        <end position="114"/>
    </location>
</feature>
<comment type="caution">
    <text evidence="10">The sequence shown here is derived from an EMBL/GenBank/DDBJ whole genome shotgun (WGS) entry which is preliminary data.</text>
</comment>
<feature type="transmembrane region" description="Helical" evidence="8">
    <location>
        <begin position="440"/>
        <end position="464"/>
    </location>
</feature>
<evidence type="ECO:0000256" key="6">
    <source>
        <dbReference type="ARBA" id="ARBA00022989"/>
    </source>
</evidence>
<dbReference type="AlphaFoldDB" id="A0AAN6JBW4"/>
<dbReference type="PANTHER" id="PTHR12385:SF4">
    <property type="entry name" value="PROTEIN PNS1"/>
    <property type="match status" value="1"/>
</dbReference>
<feature type="transmembrane region" description="Helical" evidence="8">
    <location>
        <begin position="234"/>
        <end position="265"/>
    </location>
</feature>
<comment type="subcellular location">
    <subcellularLocation>
        <location evidence="2 8">Cell membrane</location>
        <topology evidence="2 8">Multi-pass membrane protein</topology>
    </subcellularLocation>
</comment>
<feature type="compositionally biased region" description="Low complexity" evidence="9">
    <location>
        <begin position="29"/>
        <end position="53"/>
    </location>
</feature>
<feature type="transmembrane region" description="Helical" evidence="8">
    <location>
        <begin position="134"/>
        <end position="155"/>
    </location>
</feature>
<dbReference type="Pfam" id="PF04515">
    <property type="entry name" value="Choline_transpo"/>
    <property type="match status" value="1"/>
</dbReference>
<evidence type="ECO:0000313" key="11">
    <source>
        <dbReference type="Proteomes" id="UP001168146"/>
    </source>
</evidence>
<evidence type="ECO:0000256" key="7">
    <source>
        <dbReference type="ARBA" id="ARBA00023136"/>
    </source>
</evidence>
<evidence type="ECO:0000256" key="4">
    <source>
        <dbReference type="ARBA" id="ARBA00015388"/>
    </source>
</evidence>
<feature type="transmembrane region" description="Helical" evidence="8">
    <location>
        <begin position="382"/>
        <end position="401"/>
    </location>
</feature>
<evidence type="ECO:0000256" key="3">
    <source>
        <dbReference type="ARBA" id="ARBA00007168"/>
    </source>
</evidence>
<evidence type="ECO:0000313" key="10">
    <source>
        <dbReference type="EMBL" id="KAK0324184.1"/>
    </source>
</evidence>
<evidence type="ECO:0000256" key="8">
    <source>
        <dbReference type="RuleBase" id="RU368066"/>
    </source>
</evidence>
<name>A0AAN6JBW4_9PEZI</name>
<keyword evidence="6 8" id="KW-1133">Transmembrane helix</keyword>
<evidence type="ECO:0000256" key="2">
    <source>
        <dbReference type="ARBA" id="ARBA00004651"/>
    </source>
</evidence>
<dbReference type="GO" id="GO:0022857">
    <property type="term" value="F:transmembrane transporter activity"/>
    <property type="evidence" value="ECO:0007669"/>
    <property type="project" value="UniProtKB-UniRule"/>
</dbReference>
<gene>
    <name evidence="10" type="primary">PNS1_2</name>
    <name evidence="10" type="ORF">LTR82_004621</name>
</gene>